<dbReference type="Proteomes" id="UP000053268">
    <property type="component" value="Unassembled WGS sequence"/>
</dbReference>
<organism evidence="1 2">
    <name type="scientific">Papilio xuthus</name>
    <name type="common">Asian swallowtail butterfly</name>
    <dbReference type="NCBI Taxonomy" id="66420"/>
    <lineage>
        <taxon>Eukaryota</taxon>
        <taxon>Metazoa</taxon>
        <taxon>Ecdysozoa</taxon>
        <taxon>Arthropoda</taxon>
        <taxon>Hexapoda</taxon>
        <taxon>Insecta</taxon>
        <taxon>Pterygota</taxon>
        <taxon>Neoptera</taxon>
        <taxon>Endopterygota</taxon>
        <taxon>Lepidoptera</taxon>
        <taxon>Glossata</taxon>
        <taxon>Ditrysia</taxon>
        <taxon>Papilionoidea</taxon>
        <taxon>Papilionidae</taxon>
        <taxon>Papilioninae</taxon>
        <taxon>Papilio</taxon>
    </lineage>
</organism>
<dbReference type="AlphaFoldDB" id="A0A0N1PG87"/>
<evidence type="ECO:0000313" key="1">
    <source>
        <dbReference type="EMBL" id="KPJ04320.1"/>
    </source>
</evidence>
<accession>A0A0N1PG87</accession>
<reference evidence="1 2" key="1">
    <citation type="journal article" date="2015" name="Nat. Commun.">
        <title>Outbred genome sequencing and CRISPR/Cas9 gene editing in butterflies.</title>
        <authorList>
            <person name="Li X."/>
            <person name="Fan D."/>
            <person name="Zhang W."/>
            <person name="Liu G."/>
            <person name="Zhang L."/>
            <person name="Zhao L."/>
            <person name="Fang X."/>
            <person name="Chen L."/>
            <person name="Dong Y."/>
            <person name="Chen Y."/>
            <person name="Ding Y."/>
            <person name="Zhao R."/>
            <person name="Feng M."/>
            <person name="Zhu Y."/>
            <person name="Feng Y."/>
            <person name="Jiang X."/>
            <person name="Zhu D."/>
            <person name="Xiang H."/>
            <person name="Feng X."/>
            <person name="Li S."/>
            <person name="Wang J."/>
            <person name="Zhang G."/>
            <person name="Kronforst M.R."/>
            <person name="Wang W."/>
        </authorList>
    </citation>
    <scope>NUCLEOTIDE SEQUENCE [LARGE SCALE GENOMIC DNA]</scope>
    <source>
        <strain evidence="1">Ya'a_city_454_Px</strain>
        <tissue evidence="1">Whole body</tissue>
    </source>
</reference>
<name>A0A0N1PG87_PAPXU</name>
<keyword evidence="2" id="KW-1185">Reference proteome</keyword>
<evidence type="ECO:0000313" key="2">
    <source>
        <dbReference type="Proteomes" id="UP000053268"/>
    </source>
</evidence>
<proteinExistence type="predicted"/>
<sequence>MSGCFARAEVAGEARQSVQTLLTICADLCQPSVTDTGCERAMAKQSLRQTLGTGLCGSRAEFCMLFAEGADLGHCSIFVRAARTAHLLRAIAELDYTIVQVSFANLTMNYTTNIDPAF</sequence>
<gene>
    <name evidence="1" type="ORF">RR46_00496</name>
</gene>
<dbReference type="EMBL" id="KQ459026">
    <property type="protein sequence ID" value="KPJ04320.1"/>
    <property type="molecule type" value="Genomic_DNA"/>
</dbReference>
<protein>
    <submittedName>
        <fullName evidence="1">Uncharacterized protein</fullName>
    </submittedName>
</protein>